<keyword evidence="4" id="KW-1185">Reference proteome</keyword>
<proteinExistence type="predicted"/>
<protein>
    <submittedName>
        <fullName evidence="2">Uncharacterized protein</fullName>
    </submittedName>
</protein>
<evidence type="ECO:0000313" key="3">
    <source>
        <dbReference type="EMBL" id="CAF3913380.1"/>
    </source>
</evidence>
<comment type="caution">
    <text evidence="2">The sequence shown here is derived from an EMBL/GenBank/DDBJ whole genome shotgun (WGS) entry which is preliminary data.</text>
</comment>
<organism evidence="2 4">
    <name type="scientific">Didymodactylos carnosus</name>
    <dbReference type="NCBI Taxonomy" id="1234261"/>
    <lineage>
        <taxon>Eukaryota</taxon>
        <taxon>Metazoa</taxon>
        <taxon>Spiralia</taxon>
        <taxon>Gnathifera</taxon>
        <taxon>Rotifera</taxon>
        <taxon>Eurotatoria</taxon>
        <taxon>Bdelloidea</taxon>
        <taxon>Philodinida</taxon>
        <taxon>Philodinidae</taxon>
        <taxon>Didymodactylos</taxon>
    </lineage>
</organism>
<reference evidence="2" key="1">
    <citation type="submission" date="2021-02" db="EMBL/GenBank/DDBJ databases">
        <authorList>
            <person name="Nowell W R."/>
        </authorList>
    </citation>
    <scope>NUCLEOTIDE SEQUENCE</scope>
</reference>
<feature type="region of interest" description="Disordered" evidence="1">
    <location>
        <begin position="126"/>
        <end position="153"/>
    </location>
</feature>
<dbReference type="AlphaFoldDB" id="A0A814SN37"/>
<accession>A0A814SN37</accession>
<dbReference type="EMBL" id="CAJNOQ010006863">
    <property type="protein sequence ID" value="CAF1149818.1"/>
    <property type="molecule type" value="Genomic_DNA"/>
</dbReference>
<evidence type="ECO:0000256" key="1">
    <source>
        <dbReference type="SAM" id="MobiDB-lite"/>
    </source>
</evidence>
<dbReference type="Proteomes" id="UP000663829">
    <property type="component" value="Unassembled WGS sequence"/>
</dbReference>
<feature type="compositionally biased region" description="Polar residues" evidence="1">
    <location>
        <begin position="135"/>
        <end position="153"/>
    </location>
</feature>
<dbReference type="EMBL" id="CAJOBC010006863">
    <property type="protein sequence ID" value="CAF3913380.1"/>
    <property type="molecule type" value="Genomic_DNA"/>
</dbReference>
<sequence>MITFKPLTWCVSDDPQRTNNGLEGYSRRLNQRVGTPHPNLWKFLLLLRQEEFVTSHLLVELNSPHSQHNDDNDNENPSLYSISRGFKSKWKTQQITNLHQMLSERKKSLAEVLRLLSYLVAGNSKAKKNRKSRQQRQLGEANNKQLQQQLDNH</sequence>
<dbReference type="Proteomes" id="UP000681722">
    <property type="component" value="Unassembled WGS sequence"/>
</dbReference>
<name>A0A814SN37_9BILA</name>
<gene>
    <name evidence="2" type="ORF">GPM918_LOCUS21121</name>
    <name evidence="3" type="ORF">SRO942_LOCUS21118</name>
</gene>
<evidence type="ECO:0000313" key="4">
    <source>
        <dbReference type="Proteomes" id="UP000663829"/>
    </source>
</evidence>
<evidence type="ECO:0000313" key="2">
    <source>
        <dbReference type="EMBL" id="CAF1149818.1"/>
    </source>
</evidence>